<dbReference type="SUPFAM" id="SSF54427">
    <property type="entry name" value="NTF2-like"/>
    <property type="match status" value="1"/>
</dbReference>
<dbReference type="PANTHER" id="PTHR41252:SF1">
    <property type="entry name" value="BLR2505 PROTEIN"/>
    <property type="match status" value="1"/>
</dbReference>
<dbReference type="AlphaFoldDB" id="A0AAV1IGD6"/>
<proteinExistence type="predicted"/>
<sequence length="139" mass="15461">MADRHQPLTSEHVKHVFKGLEEGKGADFLQYVSETVDWTVKGTHPLAGRYTNRQAFQDGPLKRIAAGLKDPIVMKLTGILISGDWAIVEMFANGAVAKAGWTFDNNYCWLCCFEQGIIVKVRAYLDSAMVARLIEESEG</sequence>
<reference evidence="1 2" key="1">
    <citation type="submission" date="2023-10" db="EMBL/GenBank/DDBJ databases">
        <authorList>
            <person name="Maclean D."/>
            <person name="Macfadyen A."/>
        </authorList>
    </citation>
    <scope>NUCLEOTIDE SEQUENCE [LARGE SCALE GENOMIC DNA]</scope>
</reference>
<dbReference type="InterPro" id="IPR032710">
    <property type="entry name" value="NTF2-like_dom_sf"/>
</dbReference>
<protein>
    <recommendedName>
        <fullName evidence="3">SnoaL-like domain-containing protein</fullName>
    </recommendedName>
</protein>
<dbReference type="EMBL" id="CAUYUE010000014">
    <property type="protein sequence ID" value="CAK0786159.1"/>
    <property type="molecule type" value="Genomic_DNA"/>
</dbReference>
<evidence type="ECO:0000313" key="1">
    <source>
        <dbReference type="EMBL" id="CAK0786159.1"/>
    </source>
</evidence>
<keyword evidence="2" id="KW-1185">Reference proteome</keyword>
<dbReference type="Gene3D" id="3.10.450.50">
    <property type="match status" value="1"/>
</dbReference>
<evidence type="ECO:0008006" key="3">
    <source>
        <dbReference type="Google" id="ProtNLM"/>
    </source>
</evidence>
<evidence type="ECO:0000313" key="2">
    <source>
        <dbReference type="Proteomes" id="UP001314263"/>
    </source>
</evidence>
<gene>
    <name evidence="1" type="ORF">CVIRNUC_009372</name>
</gene>
<name>A0AAV1IGD6_9CHLO</name>
<dbReference type="PANTHER" id="PTHR41252">
    <property type="entry name" value="BLR2505 PROTEIN"/>
    <property type="match status" value="1"/>
</dbReference>
<dbReference type="Proteomes" id="UP001314263">
    <property type="component" value="Unassembled WGS sequence"/>
</dbReference>
<comment type="caution">
    <text evidence="1">The sequence shown here is derived from an EMBL/GenBank/DDBJ whole genome shotgun (WGS) entry which is preliminary data.</text>
</comment>
<accession>A0AAV1IGD6</accession>
<organism evidence="1 2">
    <name type="scientific">Coccomyxa viridis</name>
    <dbReference type="NCBI Taxonomy" id="1274662"/>
    <lineage>
        <taxon>Eukaryota</taxon>
        <taxon>Viridiplantae</taxon>
        <taxon>Chlorophyta</taxon>
        <taxon>core chlorophytes</taxon>
        <taxon>Trebouxiophyceae</taxon>
        <taxon>Trebouxiophyceae incertae sedis</taxon>
        <taxon>Coccomyxaceae</taxon>
        <taxon>Coccomyxa</taxon>
    </lineage>
</organism>